<organism evidence="1 2">
    <name type="scientific">Auriscalpium vulgare</name>
    <dbReference type="NCBI Taxonomy" id="40419"/>
    <lineage>
        <taxon>Eukaryota</taxon>
        <taxon>Fungi</taxon>
        <taxon>Dikarya</taxon>
        <taxon>Basidiomycota</taxon>
        <taxon>Agaricomycotina</taxon>
        <taxon>Agaricomycetes</taxon>
        <taxon>Russulales</taxon>
        <taxon>Auriscalpiaceae</taxon>
        <taxon>Auriscalpium</taxon>
    </lineage>
</organism>
<dbReference type="Proteomes" id="UP000814033">
    <property type="component" value="Unassembled WGS sequence"/>
</dbReference>
<keyword evidence="2" id="KW-1185">Reference proteome</keyword>
<accession>A0ACB8S391</accession>
<proteinExistence type="predicted"/>
<evidence type="ECO:0000313" key="1">
    <source>
        <dbReference type="EMBL" id="KAI0050562.1"/>
    </source>
</evidence>
<protein>
    <submittedName>
        <fullName evidence="1">Mitochondrial processing peptidase</fullName>
    </submittedName>
</protein>
<reference evidence="1" key="1">
    <citation type="submission" date="2021-02" db="EMBL/GenBank/DDBJ databases">
        <authorList>
            <consortium name="DOE Joint Genome Institute"/>
            <person name="Ahrendt S."/>
            <person name="Looney B.P."/>
            <person name="Miyauchi S."/>
            <person name="Morin E."/>
            <person name="Drula E."/>
            <person name="Courty P.E."/>
            <person name="Chicoki N."/>
            <person name="Fauchery L."/>
            <person name="Kohler A."/>
            <person name="Kuo A."/>
            <person name="Labutti K."/>
            <person name="Pangilinan J."/>
            <person name="Lipzen A."/>
            <person name="Riley R."/>
            <person name="Andreopoulos W."/>
            <person name="He G."/>
            <person name="Johnson J."/>
            <person name="Barry K.W."/>
            <person name="Grigoriev I.V."/>
            <person name="Nagy L."/>
            <person name="Hibbett D."/>
            <person name="Henrissat B."/>
            <person name="Matheny P.B."/>
            <person name="Labbe J."/>
            <person name="Martin F."/>
        </authorList>
    </citation>
    <scope>NUCLEOTIDE SEQUENCE</scope>
    <source>
        <strain evidence="1">FP105234-sp</strain>
    </source>
</reference>
<evidence type="ECO:0000313" key="2">
    <source>
        <dbReference type="Proteomes" id="UP000814033"/>
    </source>
</evidence>
<reference evidence="1" key="2">
    <citation type="journal article" date="2022" name="New Phytol.">
        <title>Evolutionary transition to the ectomycorrhizal habit in the genomes of a hyperdiverse lineage of mushroom-forming fungi.</title>
        <authorList>
            <person name="Looney B."/>
            <person name="Miyauchi S."/>
            <person name="Morin E."/>
            <person name="Drula E."/>
            <person name="Courty P.E."/>
            <person name="Kohler A."/>
            <person name="Kuo A."/>
            <person name="LaButti K."/>
            <person name="Pangilinan J."/>
            <person name="Lipzen A."/>
            <person name="Riley R."/>
            <person name="Andreopoulos W."/>
            <person name="He G."/>
            <person name="Johnson J."/>
            <person name="Nolan M."/>
            <person name="Tritt A."/>
            <person name="Barry K.W."/>
            <person name="Grigoriev I.V."/>
            <person name="Nagy L.G."/>
            <person name="Hibbett D."/>
            <person name="Henrissat B."/>
            <person name="Matheny P.B."/>
            <person name="Labbe J."/>
            <person name="Martin F.M."/>
        </authorList>
    </citation>
    <scope>NUCLEOTIDE SEQUENCE</scope>
    <source>
        <strain evidence="1">FP105234-sp</strain>
    </source>
</reference>
<name>A0ACB8S391_9AGAM</name>
<gene>
    <name evidence="1" type="ORF">FA95DRAFT_1676594</name>
</gene>
<dbReference type="EMBL" id="MU275860">
    <property type="protein sequence ID" value="KAI0050562.1"/>
    <property type="molecule type" value="Genomic_DNA"/>
</dbReference>
<comment type="caution">
    <text evidence="1">The sequence shown here is derived from an EMBL/GenBank/DDBJ whole genome shotgun (WGS) entry which is preliminary data.</text>
</comment>
<sequence>MRRVPYGLVRRGVHRPRPRYSSTVANSTVQITTLPNKIRVATESTPGHFSSVGLYVDAGTRYENPSNIGVSHFLDRMAFKSTSTRSDEDIADAVNALGGQIMCSSSRESIMYQSSHVHQATPLALSLISDTIQNAAFNAEEMDAQKDAARYEIREINAKPEMFLPEVLHEVAYGGRVLGNPLVCPEERVDTVDAPLMREFMKTWYRPERMVIAGAGMQHEELVELADKYFASLKYIPLEVPSPSTLRPSSLNQQIPTTLLSGQSPSMMKSLTRAASSYLYPTPTSGGVSPLGSTYTGGHRFILKEDSQKLGNEFDHIYIGFEGVGIHDNDIYDLATMQVLLGGGGSFSAGGPGKGMYSRLYTHILNHHSQIDHCASFHHIYTDSSLFGLFASFAPADTVRYGNTAAQILPHLVHQLSLLLYRPVPLTELSRAKNQLTSSLAMALESRAVEVEDLGRQLLVHNRKVPMSEMAEKIAQVTPESLQRVANRVFGPQSGAKPTLVVMGKDDIPDWQSTFKKYDVGSP</sequence>